<evidence type="ECO:0000313" key="1">
    <source>
        <dbReference type="EMBL" id="SCM76284.1"/>
    </source>
</evidence>
<reference evidence="1" key="1">
    <citation type="submission" date="2016-08" db="EMBL/GenBank/DDBJ databases">
        <authorList>
            <person name="Seilhamer J.J."/>
        </authorList>
    </citation>
    <scope>NUCLEOTIDE SEQUENCE</scope>
    <source>
        <strain evidence="1">86</strain>
    </source>
</reference>
<name>A0A212LFE2_9HYPH</name>
<sequence>MGRDNEGMSPIDSLLKMNFRFKILSQAEKLGNISVSKTKKMLLNGNKCRRGTCGKRAV</sequence>
<accession>A0A212LFE2</accession>
<organism evidence="1">
    <name type="scientific">uncultured Pleomorphomonas sp</name>
    <dbReference type="NCBI Taxonomy" id="442121"/>
    <lineage>
        <taxon>Bacteria</taxon>
        <taxon>Pseudomonadati</taxon>
        <taxon>Pseudomonadota</taxon>
        <taxon>Alphaproteobacteria</taxon>
        <taxon>Hyphomicrobiales</taxon>
        <taxon>Pleomorphomonadaceae</taxon>
        <taxon>Pleomorphomonas</taxon>
        <taxon>environmental samples</taxon>
    </lineage>
</organism>
<gene>
    <name evidence="1" type="ORF">KL86PLE_40089</name>
</gene>
<dbReference type="EMBL" id="FMJD01000008">
    <property type="protein sequence ID" value="SCM76284.1"/>
    <property type="molecule type" value="Genomic_DNA"/>
</dbReference>
<protein>
    <submittedName>
        <fullName evidence="1">Uncharacterized protein</fullName>
    </submittedName>
</protein>
<proteinExistence type="predicted"/>
<dbReference type="AlphaFoldDB" id="A0A212LFE2"/>